<dbReference type="EC" id="6.3.5.3" evidence="8"/>
<feature type="binding site" evidence="8">
    <location>
        <position position="489"/>
    </location>
    <ligand>
        <name>ATP</name>
        <dbReference type="ChEBI" id="CHEBI:30616"/>
    </ligand>
</feature>
<protein>
    <recommendedName>
        <fullName evidence="8">Phosphoribosylformylglycinamidine synthase subunit PurL</fullName>
        <shortName evidence="8">FGAM synthase</shortName>
        <ecNumber evidence="8">6.3.5.3</ecNumber>
    </recommendedName>
    <alternativeName>
        <fullName evidence="8">Formylglycinamide ribonucleotide amidotransferase subunit II</fullName>
        <shortName evidence="8">FGAR amidotransferase II</shortName>
        <shortName evidence="8">FGAR-AT II</shortName>
    </alternativeName>
    <alternativeName>
        <fullName evidence="8">Glutamine amidotransferase PurL</fullName>
    </alternativeName>
    <alternativeName>
        <fullName evidence="8">Phosphoribosylformylglycinamidine synthase subunit II</fullName>
    </alternativeName>
</protein>
<dbReference type="Pfam" id="PF00586">
    <property type="entry name" value="AIRS"/>
    <property type="match status" value="2"/>
</dbReference>
<feature type="compositionally biased region" description="Polar residues" evidence="9">
    <location>
        <begin position="376"/>
        <end position="392"/>
    </location>
</feature>
<keyword evidence="7 8" id="KW-0460">Magnesium</keyword>
<keyword evidence="5 8" id="KW-0658">Purine biosynthesis</keyword>
<dbReference type="InterPro" id="IPR016188">
    <property type="entry name" value="PurM-like_N"/>
</dbReference>
<feature type="binding site" evidence="8">
    <location>
        <position position="233"/>
    </location>
    <ligand>
        <name>substrate</name>
    </ligand>
</feature>
<feature type="binding site" evidence="8">
    <location>
        <position position="261"/>
    </location>
    <ligand>
        <name>Mg(2+)</name>
        <dbReference type="ChEBI" id="CHEBI:18420"/>
        <label>2</label>
    </ligand>
</feature>
<dbReference type="CDD" id="cd02203">
    <property type="entry name" value="PurL_repeat1"/>
    <property type="match status" value="1"/>
</dbReference>
<dbReference type="Pfam" id="PF02769">
    <property type="entry name" value="AIRS_C"/>
    <property type="match status" value="1"/>
</dbReference>
<dbReference type="UniPathway" id="UPA00074">
    <property type="reaction ID" value="UER00128"/>
</dbReference>
<feature type="binding site" evidence="8">
    <location>
        <begin position="87"/>
        <end position="90"/>
    </location>
    <ligand>
        <name>substrate</name>
    </ligand>
</feature>
<dbReference type="EMBL" id="GG693882">
    <property type="protein sequence ID" value="EES52009.1"/>
    <property type="molecule type" value="Genomic_DNA"/>
</dbReference>
<feature type="binding site" evidence="8">
    <location>
        <position position="529"/>
    </location>
    <ligand>
        <name>substrate</name>
    </ligand>
</feature>
<evidence type="ECO:0000259" key="12">
    <source>
        <dbReference type="Pfam" id="PF18072"/>
    </source>
</evidence>
<evidence type="ECO:0000256" key="4">
    <source>
        <dbReference type="ARBA" id="ARBA00022741"/>
    </source>
</evidence>
<dbReference type="Pfam" id="PF18072">
    <property type="entry name" value="FGAR-AT_linker"/>
    <property type="match status" value="1"/>
</dbReference>
<dbReference type="GO" id="GO:0000287">
    <property type="term" value="F:magnesium ion binding"/>
    <property type="evidence" value="ECO:0007669"/>
    <property type="project" value="UniProtKB-UniRule"/>
</dbReference>
<evidence type="ECO:0000256" key="2">
    <source>
        <dbReference type="ARBA" id="ARBA00022598"/>
    </source>
</evidence>
<comment type="pathway">
    <text evidence="8">Purine metabolism; IMP biosynthesis via de novo pathway; 5-amino-1-(5-phospho-D-ribosyl)imidazole from N(2)-formyl-N(1)-(5-phospho-D-ribosyl)glycinamide: step 1/2.</text>
</comment>
<accession>C6HZI7</accession>
<dbReference type="PANTHER" id="PTHR43555:SF1">
    <property type="entry name" value="PHOSPHORIBOSYLFORMYLGLYCINAMIDINE SYNTHASE SUBUNIT PURL"/>
    <property type="match status" value="1"/>
</dbReference>
<dbReference type="AlphaFoldDB" id="C6HZI7"/>
<keyword evidence="3 8" id="KW-0479">Metal-binding</keyword>
<feature type="domain" description="PurM-like C-terminal" evidence="11">
    <location>
        <begin position="204"/>
        <end position="348"/>
    </location>
</feature>
<dbReference type="Proteomes" id="UP000009374">
    <property type="component" value="Unassembled WGS sequence"/>
</dbReference>
<feature type="binding site" evidence="8">
    <location>
        <position position="84"/>
    </location>
    <ligand>
        <name>ATP</name>
        <dbReference type="ChEBI" id="CHEBI:30616"/>
    </ligand>
</feature>
<dbReference type="Gene3D" id="3.30.1330.10">
    <property type="entry name" value="PurM-like, N-terminal domain"/>
    <property type="match status" value="2"/>
</dbReference>
<dbReference type="HAMAP" id="MF_00420">
    <property type="entry name" value="PurL_2"/>
    <property type="match status" value="1"/>
</dbReference>
<evidence type="ECO:0000259" key="10">
    <source>
        <dbReference type="Pfam" id="PF00586"/>
    </source>
</evidence>
<dbReference type="Gene3D" id="3.90.650.10">
    <property type="entry name" value="PurM-like C-terminal domain"/>
    <property type="match status" value="2"/>
</dbReference>
<dbReference type="SUPFAM" id="SSF56042">
    <property type="entry name" value="PurM C-terminal domain-like"/>
    <property type="match status" value="2"/>
</dbReference>
<evidence type="ECO:0000259" key="11">
    <source>
        <dbReference type="Pfam" id="PF02769"/>
    </source>
</evidence>
<organism evidence="13 14">
    <name type="scientific">Leptospirillum ferrodiazotrophum</name>
    <dbReference type="NCBI Taxonomy" id="412449"/>
    <lineage>
        <taxon>Bacteria</taxon>
        <taxon>Pseudomonadati</taxon>
        <taxon>Nitrospirota</taxon>
        <taxon>Nitrospiria</taxon>
        <taxon>Nitrospirales</taxon>
        <taxon>Nitrospiraceae</taxon>
        <taxon>Leptospirillum</taxon>
    </lineage>
</organism>
<dbReference type="InterPro" id="IPR010074">
    <property type="entry name" value="PRibForGlyAmidine_synth_PurL"/>
</dbReference>
<dbReference type="PIRSF" id="PIRSF001587">
    <property type="entry name" value="FGAM_synthase_II"/>
    <property type="match status" value="1"/>
</dbReference>
<comment type="similarity">
    <text evidence="8">Belongs to the FGAMS family.</text>
</comment>
<comment type="function">
    <text evidence="8">Part of the phosphoribosylformylglycinamidine synthase complex involved in the purines biosynthetic pathway. Catalyzes the ATP-dependent conversion of formylglycinamide ribonucleotide (FGAR) and glutamine to yield formylglycinamidine ribonucleotide (FGAM) and glutamate. The FGAM synthase complex is composed of three subunits. PurQ produces an ammonia molecule by converting glutamine to glutamate. PurL transfers the ammonia molecule to FGAR to form FGAM in an ATP-dependent manner. PurS interacts with PurQ and PurL and is thought to assist in the transfer of the ammonia molecule from PurQ to PurL.</text>
</comment>
<sequence length="741" mass="79680">MADIPASRFRIPPHEMERIVALLGRLPNITEEAVFSALWSEHCSYKSSRIHLRKFSSKGPRVLMGPGENAGVVRVTSRLGIAFKMESHNHPSYIEPFQGAATGVGGILRDIFAMGARPIALTNSLVMGSLRQPRQMTLFRRVVAGIGAYGNSIGVPTVGGEIWFDERYAKNILVNAFAVGVVPDDAIMSAIPPDKPLLAVYLGNKTGRDGVSGAAMASRSFSGEEADLRPQVQVADPFVGKKVMEATLSIIRQGLAGAIQDMGAAGLTSSSVEMADKAGKGIEIDVLKVPLRDPSMEPWEILLSESQERMLLLVEEQNVGAILDLAHESQVAAAVIGQMIAEPVFRVRKGPSLFGEVPVAALTRDAPLYDRPQKTRPPQGSPQSHLHPSASGSHSIADLFLRLIEHPNGGSADWIYRQFDHEVGTRTLLGPGHDVAIVDLKEEDRAIAIAQAGFSHPVSRDPGRGGALLLAKTVTDLAAVGAWPVGVTDCLNFGNPERPETMNDFVQAVTGIAGAARRLAIPVVSGNVSFYNETDGVSIPPTPILATCGVVAAPRTAPPGSVREEGLHLALAGSLADLSLGGSMLDWLLPEFGGEAVPDVDWETLSRLQPFVSALVSGRRLRGSRAVGRGGLLRTLLSFVAFHRDMGVYLRLPSLENPLGFFFSEAPGRIVLAYFPEEEKAIREAAREFGLPILLLGQTALHRFSVHYRDRENKDKEIRLPLASIAQKYLTALTGQMETLP</sequence>
<evidence type="ECO:0000313" key="13">
    <source>
        <dbReference type="EMBL" id="EES52009.1"/>
    </source>
</evidence>
<keyword evidence="1 8" id="KW-0963">Cytoplasm</keyword>
<dbReference type="InterPro" id="IPR010918">
    <property type="entry name" value="PurM-like_C_dom"/>
</dbReference>
<dbReference type="InterPro" id="IPR036921">
    <property type="entry name" value="PurM-like_N_sf"/>
</dbReference>
<dbReference type="InterPro" id="IPR041609">
    <property type="entry name" value="PurL_linker"/>
</dbReference>
<evidence type="ECO:0000313" key="14">
    <source>
        <dbReference type="Proteomes" id="UP000009374"/>
    </source>
</evidence>
<feature type="binding site" evidence="8">
    <location>
        <position position="527"/>
    </location>
    <ligand>
        <name>Mg(2+)</name>
        <dbReference type="ChEBI" id="CHEBI:18420"/>
        <label>1</label>
    </ligand>
</feature>
<evidence type="ECO:0000256" key="3">
    <source>
        <dbReference type="ARBA" id="ARBA00022723"/>
    </source>
</evidence>
<feature type="domain" description="PurM-like N-terminal" evidence="10">
    <location>
        <begin position="67"/>
        <end position="182"/>
    </location>
</feature>
<feature type="active site" evidence="8">
    <location>
        <position position="42"/>
    </location>
</feature>
<comment type="subunit">
    <text evidence="8">Monomer. Part of the FGAM synthase complex composed of 1 PurL, 1 PurQ and 2 PurS subunits.</text>
</comment>
<comment type="catalytic activity">
    <reaction evidence="8">
        <text>N(2)-formyl-N(1)-(5-phospho-beta-D-ribosyl)glycinamide + L-glutamine + ATP + H2O = 2-formamido-N(1)-(5-O-phospho-beta-D-ribosyl)acetamidine + L-glutamate + ADP + phosphate + H(+)</text>
        <dbReference type="Rhea" id="RHEA:17129"/>
        <dbReference type="ChEBI" id="CHEBI:15377"/>
        <dbReference type="ChEBI" id="CHEBI:15378"/>
        <dbReference type="ChEBI" id="CHEBI:29985"/>
        <dbReference type="ChEBI" id="CHEBI:30616"/>
        <dbReference type="ChEBI" id="CHEBI:43474"/>
        <dbReference type="ChEBI" id="CHEBI:58359"/>
        <dbReference type="ChEBI" id="CHEBI:147286"/>
        <dbReference type="ChEBI" id="CHEBI:147287"/>
        <dbReference type="ChEBI" id="CHEBI:456216"/>
        <dbReference type="EC" id="6.3.5.3"/>
    </reaction>
</comment>
<evidence type="ECO:0000256" key="8">
    <source>
        <dbReference type="HAMAP-Rule" id="MF_00420"/>
    </source>
</evidence>
<dbReference type="CDD" id="cd02204">
    <property type="entry name" value="PurL_repeat2"/>
    <property type="match status" value="1"/>
</dbReference>
<dbReference type="InterPro" id="IPR036676">
    <property type="entry name" value="PurM-like_C_sf"/>
</dbReference>
<evidence type="ECO:0000256" key="9">
    <source>
        <dbReference type="SAM" id="MobiDB-lite"/>
    </source>
</evidence>
<feature type="active site" description="Proton acceptor" evidence="8">
    <location>
        <position position="88"/>
    </location>
</feature>
<dbReference type="GO" id="GO:0004642">
    <property type="term" value="F:phosphoribosylformylglycinamidine synthase activity"/>
    <property type="evidence" value="ECO:0007669"/>
    <property type="project" value="UniProtKB-UniRule"/>
</dbReference>
<dbReference type="PANTHER" id="PTHR43555">
    <property type="entry name" value="PHOSPHORIBOSYLFORMYLGLYCINAMIDINE SYNTHASE SUBUNIT PURL"/>
    <property type="match status" value="1"/>
</dbReference>
<proteinExistence type="inferred from homology"/>
<dbReference type="GO" id="GO:0005524">
    <property type="term" value="F:ATP binding"/>
    <property type="evidence" value="ECO:0007669"/>
    <property type="project" value="UniProtKB-UniRule"/>
</dbReference>
<feature type="binding site" evidence="8">
    <location>
        <position position="526"/>
    </location>
    <ligand>
        <name>ATP</name>
        <dbReference type="ChEBI" id="CHEBI:30616"/>
    </ligand>
</feature>
<feature type="binding site" evidence="8">
    <location>
        <begin position="305"/>
        <end position="307"/>
    </location>
    <ligand>
        <name>substrate</name>
    </ligand>
</feature>
<keyword evidence="14" id="KW-1185">Reference proteome</keyword>
<reference evidence="13 14" key="1">
    <citation type="journal article" date="2009" name="Appl. Environ. Microbiol.">
        <title>Community genomic and proteomic analyses of chemoautotrophic iron-oxidizing "Leptospirillum rubarum" (Group II) and "Leptospirillum ferrodiazotrophum" (Group III) bacteria in acid mine drainage biofilms.</title>
        <authorList>
            <person name="Goltsman D.S."/>
            <person name="Denef V.J."/>
            <person name="Singer S.W."/>
            <person name="VerBerkmoes N.C."/>
            <person name="Lefsrud M."/>
            <person name="Mueller R.S."/>
            <person name="Dick G.J."/>
            <person name="Sun C.L."/>
            <person name="Wheeler K.E."/>
            <person name="Zemla A."/>
            <person name="Baker B.J."/>
            <person name="Hauser L."/>
            <person name="Land M."/>
            <person name="Shah M.B."/>
            <person name="Thelen M.P."/>
            <person name="Hettich R.L."/>
            <person name="Banfield J.F."/>
        </authorList>
    </citation>
    <scope>NUCLEOTIDE SEQUENCE [LARGE SCALE GENOMIC DNA]</scope>
</reference>
<keyword evidence="6 8" id="KW-0067">ATP-binding</keyword>
<comment type="subcellular location">
    <subcellularLocation>
        <location evidence="8">Cytoplasm</location>
    </subcellularLocation>
</comment>
<feature type="binding site" evidence="8">
    <location>
        <position position="109"/>
    </location>
    <ligand>
        <name>substrate</name>
    </ligand>
</feature>
<keyword evidence="4 8" id="KW-0547">Nucleotide-binding</keyword>
<feature type="domain" description="PurM-like N-terminal" evidence="10">
    <location>
        <begin position="432"/>
        <end position="551"/>
    </location>
</feature>
<evidence type="ECO:0000256" key="6">
    <source>
        <dbReference type="ARBA" id="ARBA00022840"/>
    </source>
</evidence>
<dbReference type="NCBIfam" id="TIGR01736">
    <property type="entry name" value="FGAM_synth_II"/>
    <property type="match status" value="1"/>
</dbReference>
<evidence type="ECO:0000256" key="1">
    <source>
        <dbReference type="ARBA" id="ARBA00022490"/>
    </source>
</evidence>
<name>C6HZI7_9BACT</name>
<gene>
    <name evidence="8" type="primary">purL</name>
    <name evidence="13" type="ORF">UBAL3_95320045</name>
</gene>
<feature type="region of interest" description="Disordered" evidence="9">
    <location>
        <begin position="365"/>
        <end position="392"/>
    </location>
</feature>
<comment type="caution">
    <text evidence="8">Lacks conserved residue(s) required for the propagation of feature annotation.</text>
</comment>
<evidence type="ECO:0000256" key="7">
    <source>
        <dbReference type="ARBA" id="ARBA00022842"/>
    </source>
</evidence>
<dbReference type="GO" id="GO:0006189">
    <property type="term" value="P:'de novo' IMP biosynthetic process"/>
    <property type="evidence" value="ECO:0007669"/>
    <property type="project" value="UniProtKB-UniRule"/>
</dbReference>
<feature type="binding site" evidence="8">
    <location>
        <position position="45"/>
    </location>
    <ligand>
        <name>ATP</name>
        <dbReference type="ChEBI" id="CHEBI:30616"/>
    </ligand>
</feature>
<feature type="domain" description="Phosphoribosylformylglycinamidine synthase linker" evidence="12">
    <location>
        <begin position="13"/>
        <end position="46"/>
    </location>
</feature>
<feature type="binding site" evidence="8">
    <location>
        <position position="86"/>
    </location>
    <ligand>
        <name>Mg(2+)</name>
        <dbReference type="ChEBI" id="CHEBI:18420"/>
        <label>1</label>
    </ligand>
</feature>
<keyword evidence="2 8" id="KW-0436">Ligase</keyword>
<dbReference type="SUPFAM" id="SSF55326">
    <property type="entry name" value="PurM N-terminal domain-like"/>
    <property type="match status" value="2"/>
</dbReference>
<dbReference type="FunFam" id="3.30.1330.10:FF:000004">
    <property type="entry name" value="Phosphoribosylformylglycinamidine synthase subunit PurL"/>
    <property type="match status" value="1"/>
</dbReference>
<dbReference type="GO" id="GO:0005737">
    <property type="term" value="C:cytoplasm"/>
    <property type="evidence" value="ECO:0007669"/>
    <property type="project" value="UniProtKB-SubCell"/>
</dbReference>
<dbReference type="NCBIfam" id="NF002290">
    <property type="entry name" value="PRK01213.1"/>
    <property type="match status" value="1"/>
</dbReference>
<feature type="binding site" evidence="8">
    <location>
        <position position="110"/>
    </location>
    <ligand>
        <name>Mg(2+)</name>
        <dbReference type="ChEBI" id="CHEBI:18420"/>
        <label>2</label>
    </ligand>
</feature>
<evidence type="ECO:0000256" key="5">
    <source>
        <dbReference type="ARBA" id="ARBA00022755"/>
    </source>
</evidence>